<dbReference type="InterPro" id="IPR027417">
    <property type="entry name" value="P-loop_NTPase"/>
</dbReference>
<reference evidence="3" key="1">
    <citation type="submission" date="2011-02" db="EMBL/GenBank/DDBJ databases">
        <title>Complete sequence of Acidovorax avenae subsp. avenae ATCC 19860.</title>
        <authorList>
            <consortium name="US DOE Joint Genome Institute"/>
            <person name="Lucas S."/>
            <person name="Copeland A."/>
            <person name="Lapidus A."/>
            <person name="Cheng J.-F."/>
            <person name="Goodwin L."/>
            <person name="Pitluck S."/>
            <person name="Chertkov O."/>
            <person name="Held B."/>
            <person name="Detter J.C."/>
            <person name="Han C."/>
            <person name="Tapia R."/>
            <person name="Land M."/>
            <person name="Hauser L."/>
            <person name="Kyrpides N."/>
            <person name="Ivanova N."/>
            <person name="Ovchinnikova G."/>
            <person name="Pagani I."/>
            <person name="Gordon S."/>
            <person name="Woyke T."/>
        </authorList>
    </citation>
    <scope>NUCLEOTIDE SEQUENCE</scope>
    <source>
        <strain evidence="3">ATCC 19860</strain>
    </source>
</reference>
<dbReference type="AlphaFoldDB" id="F0Q214"/>
<dbReference type="InterPro" id="IPR003607">
    <property type="entry name" value="HD/PDEase_dom"/>
</dbReference>
<dbReference type="InterPro" id="IPR006674">
    <property type="entry name" value="HD_domain"/>
</dbReference>
<dbReference type="GO" id="GO:0016787">
    <property type="term" value="F:hydrolase activity"/>
    <property type="evidence" value="ECO:0007669"/>
    <property type="project" value="UniProtKB-KW"/>
</dbReference>
<dbReference type="SUPFAM" id="SSF52540">
    <property type="entry name" value="P-loop containing nucleoside triphosphate hydrolases"/>
    <property type="match status" value="1"/>
</dbReference>
<sequence>MQWNDLRALVPAPGAAPDFDACLDAFPMLRALGSTPQSPRWHAEGDCWIHTRLVVRALIDGADYGALARDEQEIVFLAALLHDVAKASTTAIHPETGDISHPGHSKKGAIDARIALWDAGVPFAAREAVCSLIESHQRPFHAFEPSRRGITPEFSVRELSWRVDLHLLCALAEADMLGRICEDQCKVLDAIALFRELAQEEGCYRSPRAFADAHTAVSYFRGASVHPDFPLYQEPGSRVVVMAGLPASGKNRWVAKYRPGLPVVSYDDARAELGLRHGKAEGKVAHRALDKAKELLRAREPFVWNATHLGSQMRTKTLDLCYAYGAEVEIVYLEAPRAELLRRNRQRDTSLTDKALLGMLHRWEVPSRTEAHRVTYCALAAETSPWTHCP</sequence>
<dbReference type="Gene3D" id="3.40.50.300">
    <property type="entry name" value="P-loop containing nucleotide triphosphate hydrolases"/>
    <property type="match status" value="1"/>
</dbReference>
<proteinExistence type="predicted"/>
<evidence type="ECO:0000313" key="3">
    <source>
        <dbReference type="EMBL" id="ADX44145.1"/>
    </source>
</evidence>
<dbReference type="SUPFAM" id="SSF109604">
    <property type="entry name" value="HD-domain/PDEase-like"/>
    <property type="match status" value="1"/>
</dbReference>
<dbReference type="OrthoDB" id="9805698at2"/>
<dbReference type="EMBL" id="CP002521">
    <property type="protein sequence ID" value="ADX44145.1"/>
    <property type="molecule type" value="Genomic_DNA"/>
</dbReference>
<dbReference type="Pfam" id="PF01966">
    <property type="entry name" value="HD"/>
    <property type="match status" value="1"/>
</dbReference>
<protein>
    <submittedName>
        <fullName evidence="3">Metal dependent phosphohydrolase</fullName>
    </submittedName>
</protein>
<organism evidence="3 4">
    <name type="scientific">Paracidovorax avenae (strain ATCC 19860 / DSM 7227 / CCUG 15838 / JCM 20985 / LMG 2117 / NCPPB 1011)</name>
    <name type="common">Acidovorax avenae</name>
    <dbReference type="NCBI Taxonomy" id="643561"/>
    <lineage>
        <taxon>Bacteria</taxon>
        <taxon>Pseudomonadati</taxon>
        <taxon>Pseudomonadota</taxon>
        <taxon>Betaproteobacteria</taxon>
        <taxon>Burkholderiales</taxon>
        <taxon>Comamonadaceae</taxon>
        <taxon>Paracidovorax</taxon>
    </lineage>
</organism>
<keyword evidence="3" id="KW-0378">Hydrolase</keyword>
<dbReference type="KEGG" id="aaa:Acav_0219"/>
<feature type="domain" description="HD" evidence="2">
    <location>
        <begin position="65"/>
        <end position="141"/>
    </location>
</feature>
<keyword evidence="1" id="KW-0547">Nucleotide-binding</keyword>
<dbReference type="HOGENOM" id="CLU_059923_1_0_4"/>
<dbReference type="PANTHER" id="PTHR47545">
    <property type="entry name" value="MULTIFUNCTIONAL CCA PROTEIN"/>
    <property type="match status" value="1"/>
</dbReference>
<dbReference type="GeneID" id="34236192"/>
<dbReference type="InterPro" id="IPR050124">
    <property type="entry name" value="tRNA_CCA-adding_enzyme"/>
</dbReference>
<dbReference type="Pfam" id="PF13671">
    <property type="entry name" value="AAA_33"/>
    <property type="match status" value="1"/>
</dbReference>
<evidence type="ECO:0000259" key="2">
    <source>
        <dbReference type="Pfam" id="PF01966"/>
    </source>
</evidence>
<keyword evidence="4" id="KW-1185">Reference proteome</keyword>
<dbReference type="Proteomes" id="UP000002482">
    <property type="component" value="Chromosome"/>
</dbReference>
<accession>F0Q214</accession>
<dbReference type="Gene3D" id="1.10.3090.10">
    <property type="entry name" value="cca-adding enzyme, domain 2"/>
    <property type="match status" value="1"/>
</dbReference>
<dbReference type="GO" id="GO:0000166">
    <property type="term" value="F:nucleotide binding"/>
    <property type="evidence" value="ECO:0007669"/>
    <property type="project" value="UniProtKB-KW"/>
</dbReference>
<gene>
    <name evidence="3" type="ordered locus">Acav_0219</name>
</gene>
<dbReference type="RefSeq" id="WP_013592732.1">
    <property type="nucleotide sequence ID" value="NC_015138.1"/>
</dbReference>
<evidence type="ECO:0000313" key="4">
    <source>
        <dbReference type="Proteomes" id="UP000002482"/>
    </source>
</evidence>
<name>F0Q214_PARA1</name>
<dbReference type="CDD" id="cd00077">
    <property type="entry name" value="HDc"/>
    <property type="match status" value="1"/>
</dbReference>
<dbReference type="PANTHER" id="PTHR47545:SF1">
    <property type="entry name" value="MULTIFUNCTIONAL CCA PROTEIN"/>
    <property type="match status" value="1"/>
</dbReference>
<evidence type="ECO:0000256" key="1">
    <source>
        <dbReference type="ARBA" id="ARBA00022741"/>
    </source>
</evidence>